<proteinExistence type="predicted"/>
<accession>A0A6M3KI23</accession>
<sequence>MADPTLAQQRAAIRAGVNSTRAGTGAAERRAIGQSIVAERRGESVVEDLNRLIAPTRVRRTLRSVPALGALPVARGRGNYTPPPAQGGGGIASPLEEQDYSARTFHAARYLETSDGIFTLELSPPAKIVMTDADDVNHDFNYASPP</sequence>
<gene>
    <name evidence="2" type="ORF">MM415A00587_0013</name>
</gene>
<evidence type="ECO:0000313" key="2">
    <source>
        <dbReference type="EMBL" id="QJA81095.1"/>
    </source>
</evidence>
<organism evidence="2">
    <name type="scientific">viral metagenome</name>
    <dbReference type="NCBI Taxonomy" id="1070528"/>
    <lineage>
        <taxon>unclassified sequences</taxon>
        <taxon>metagenomes</taxon>
        <taxon>organismal metagenomes</taxon>
    </lineage>
</organism>
<dbReference type="AlphaFoldDB" id="A0A6M3KI23"/>
<protein>
    <submittedName>
        <fullName evidence="2">Uncharacterized protein</fullName>
    </submittedName>
</protein>
<dbReference type="EMBL" id="MT142447">
    <property type="protein sequence ID" value="QJA81095.1"/>
    <property type="molecule type" value="Genomic_DNA"/>
</dbReference>
<feature type="region of interest" description="Disordered" evidence="1">
    <location>
        <begin position="73"/>
        <end position="94"/>
    </location>
</feature>
<name>A0A6M3KI23_9ZZZZ</name>
<reference evidence="2" key="1">
    <citation type="submission" date="2020-03" db="EMBL/GenBank/DDBJ databases">
        <title>The deep terrestrial virosphere.</title>
        <authorList>
            <person name="Holmfeldt K."/>
            <person name="Nilsson E."/>
            <person name="Simone D."/>
            <person name="Lopez-Fernandez M."/>
            <person name="Wu X."/>
            <person name="de Brujin I."/>
            <person name="Lundin D."/>
            <person name="Andersson A."/>
            <person name="Bertilsson S."/>
            <person name="Dopson M."/>
        </authorList>
    </citation>
    <scope>NUCLEOTIDE SEQUENCE</scope>
    <source>
        <strain evidence="2">MM415A00587</strain>
    </source>
</reference>
<evidence type="ECO:0000256" key="1">
    <source>
        <dbReference type="SAM" id="MobiDB-lite"/>
    </source>
</evidence>